<dbReference type="RefSeq" id="WP_209847014.1">
    <property type="nucleotide sequence ID" value="NZ_CBCRVE010000002.1"/>
</dbReference>
<keyword evidence="3" id="KW-1185">Reference proteome</keyword>
<dbReference type="EMBL" id="JAGGKP010000001">
    <property type="protein sequence ID" value="MBP1936549.1"/>
    <property type="molecule type" value="Genomic_DNA"/>
</dbReference>
<evidence type="ECO:0000313" key="2">
    <source>
        <dbReference type="EMBL" id="MBP1936549.1"/>
    </source>
</evidence>
<proteinExistence type="predicted"/>
<name>A0ABS4H1Z3_9BACL</name>
<protein>
    <submittedName>
        <fullName evidence="2">Uncharacterized protein</fullName>
    </submittedName>
</protein>
<organism evidence="2 3">
    <name type="scientific">Paenibacillus sediminis</name>
    <dbReference type="NCBI Taxonomy" id="664909"/>
    <lineage>
        <taxon>Bacteria</taxon>
        <taxon>Bacillati</taxon>
        <taxon>Bacillota</taxon>
        <taxon>Bacilli</taxon>
        <taxon>Bacillales</taxon>
        <taxon>Paenibacillaceae</taxon>
        <taxon>Paenibacillus</taxon>
    </lineage>
</organism>
<dbReference type="Proteomes" id="UP001519273">
    <property type="component" value="Unassembled WGS sequence"/>
</dbReference>
<keyword evidence="1" id="KW-1133">Transmembrane helix</keyword>
<evidence type="ECO:0000313" key="3">
    <source>
        <dbReference type="Proteomes" id="UP001519273"/>
    </source>
</evidence>
<feature type="transmembrane region" description="Helical" evidence="1">
    <location>
        <begin position="6"/>
        <end position="26"/>
    </location>
</feature>
<keyword evidence="1" id="KW-0472">Membrane</keyword>
<dbReference type="PROSITE" id="PS51257">
    <property type="entry name" value="PROKAR_LIPOPROTEIN"/>
    <property type="match status" value="1"/>
</dbReference>
<sequence>MGMKSIVVVLGLIVACTIAIVIFVNFTSSRNIDKTSSNATCNIPQTLTWVNKEYVLESKNTDLEPGMKFGYLECKNGQLVVGDDTYNAITVYSVGNPSINKGIILIGTWGRVLYLPKE</sequence>
<keyword evidence="1" id="KW-0812">Transmembrane</keyword>
<gene>
    <name evidence="2" type="ORF">J2Z20_001410</name>
</gene>
<evidence type="ECO:0000256" key="1">
    <source>
        <dbReference type="SAM" id="Phobius"/>
    </source>
</evidence>
<accession>A0ABS4H1Z3</accession>
<comment type="caution">
    <text evidence="2">The sequence shown here is derived from an EMBL/GenBank/DDBJ whole genome shotgun (WGS) entry which is preliminary data.</text>
</comment>
<reference evidence="2 3" key="1">
    <citation type="submission" date="2021-03" db="EMBL/GenBank/DDBJ databases">
        <title>Genomic Encyclopedia of Type Strains, Phase IV (KMG-IV): sequencing the most valuable type-strain genomes for metagenomic binning, comparative biology and taxonomic classification.</title>
        <authorList>
            <person name="Goeker M."/>
        </authorList>
    </citation>
    <scope>NUCLEOTIDE SEQUENCE [LARGE SCALE GENOMIC DNA]</scope>
    <source>
        <strain evidence="2 3">DSM 23491</strain>
    </source>
</reference>